<sequence length="94" mass="9927">MQKQKQVWLMGAASLTMLAAVSAGLIAAQWKHEAIPFAAFGVVLLLTLVKSRWVVMDFMGLRGKRPGLASALVAWVGFFALAASAKSALALLVG</sequence>
<gene>
    <name evidence="2" type="ORF">Q4481_23235</name>
</gene>
<feature type="transmembrane region" description="Helical" evidence="1">
    <location>
        <begin position="67"/>
        <end position="93"/>
    </location>
</feature>
<accession>A0ABT8YUB6</accession>
<proteinExistence type="predicted"/>
<protein>
    <submittedName>
        <fullName evidence="2">Cytochrome C oxidase subunit IV family protein</fullName>
    </submittedName>
</protein>
<evidence type="ECO:0000313" key="2">
    <source>
        <dbReference type="EMBL" id="MDO6966879.1"/>
    </source>
</evidence>
<keyword evidence="3" id="KW-1185">Reference proteome</keyword>
<name>A0ABT8YUB6_9HYPH</name>
<keyword evidence="1" id="KW-0472">Membrane</keyword>
<keyword evidence="1" id="KW-1133">Transmembrane helix</keyword>
<reference evidence="2" key="1">
    <citation type="journal article" date="2015" name="Int. J. Syst. Evol. Microbiol.">
        <title>Rhizobium alvei sp. nov., isolated from a freshwater river.</title>
        <authorList>
            <person name="Sheu S.Y."/>
            <person name="Huang H.W."/>
            <person name="Young C.C."/>
            <person name="Chen W.M."/>
        </authorList>
    </citation>
    <scope>NUCLEOTIDE SEQUENCE</scope>
    <source>
        <strain evidence="2">TNR-22</strain>
    </source>
</reference>
<evidence type="ECO:0000256" key="1">
    <source>
        <dbReference type="SAM" id="Phobius"/>
    </source>
</evidence>
<dbReference type="Proteomes" id="UP001174932">
    <property type="component" value="Unassembled WGS sequence"/>
</dbReference>
<dbReference type="EMBL" id="JAUOZU010000023">
    <property type="protein sequence ID" value="MDO6966879.1"/>
    <property type="molecule type" value="Genomic_DNA"/>
</dbReference>
<feature type="transmembrane region" description="Helical" evidence="1">
    <location>
        <begin position="34"/>
        <end position="55"/>
    </location>
</feature>
<reference evidence="2" key="2">
    <citation type="submission" date="2023-07" db="EMBL/GenBank/DDBJ databases">
        <authorList>
            <person name="Shen H."/>
        </authorList>
    </citation>
    <scope>NUCLEOTIDE SEQUENCE</scope>
    <source>
        <strain evidence="2">TNR-22</strain>
    </source>
</reference>
<dbReference type="RefSeq" id="WP_304378808.1">
    <property type="nucleotide sequence ID" value="NZ_JAUOZU010000023.1"/>
</dbReference>
<keyword evidence="1" id="KW-0812">Transmembrane</keyword>
<organism evidence="2 3">
    <name type="scientific">Rhizobium alvei</name>
    <dbReference type="NCBI Taxonomy" id="1132659"/>
    <lineage>
        <taxon>Bacteria</taxon>
        <taxon>Pseudomonadati</taxon>
        <taxon>Pseudomonadota</taxon>
        <taxon>Alphaproteobacteria</taxon>
        <taxon>Hyphomicrobiales</taxon>
        <taxon>Rhizobiaceae</taxon>
        <taxon>Rhizobium/Agrobacterium group</taxon>
        <taxon>Rhizobium</taxon>
    </lineage>
</organism>
<feature type="transmembrane region" description="Helical" evidence="1">
    <location>
        <begin position="7"/>
        <end position="28"/>
    </location>
</feature>
<comment type="caution">
    <text evidence="2">The sequence shown here is derived from an EMBL/GenBank/DDBJ whole genome shotgun (WGS) entry which is preliminary data.</text>
</comment>
<evidence type="ECO:0000313" key="3">
    <source>
        <dbReference type="Proteomes" id="UP001174932"/>
    </source>
</evidence>